<keyword evidence="4" id="KW-0808">Transferase</keyword>
<proteinExistence type="inferred from homology"/>
<dbReference type="PANTHER" id="PTHR43532:SF1">
    <property type="entry name" value="GLUCOSE-1-PHOSPHATE THYMIDYLYLTRANSFERASE 1"/>
    <property type="match status" value="1"/>
</dbReference>
<dbReference type="PANTHER" id="PTHR43532">
    <property type="entry name" value="GLUCOSE-1-PHOSPHATE THYMIDYLYLTRANSFERASE"/>
    <property type="match status" value="1"/>
</dbReference>
<dbReference type="EC" id="2.7.7.24" evidence="3"/>
<feature type="domain" description="Nucleotidyl transferase" evidence="9">
    <location>
        <begin position="6"/>
        <end position="252"/>
    </location>
</feature>
<evidence type="ECO:0000256" key="2">
    <source>
        <dbReference type="ARBA" id="ARBA00010480"/>
    </source>
</evidence>
<organism evidence="10 11">
    <name type="scientific">Candidatus Shapirobacteria bacterium CG10_big_fil_rev_8_21_14_0_10_38_14</name>
    <dbReference type="NCBI Taxonomy" id="1974483"/>
    <lineage>
        <taxon>Bacteria</taxon>
        <taxon>Candidatus Shapironibacteriota</taxon>
    </lineage>
</organism>
<comment type="cofactor">
    <cofactor evidence="1">
        <name>Mg(2+)</name>
        <dbReference type="ChEBI" id="CHEBI:18420"/>
    </cofactor>
</comment>
<dbReference type="SUPFAM" id="SSF53448">
    <property type="entry name" value="Nucleotide-diphospho-sugar transferases"/>
    <property type="match status" value="1"/>
</dbReference>
<protein>
    <recommendedName>
        <fullName evidence="3">glucose-1-phosphate thymidylyltransferase</fullName>
        <ecNumber evidence="3">2.7.7.24</ecNumber>
    </recommendedName>
</protein>
<evidence type="ECO:0000256" key="1">
    <source>
        <dbReference type="ARBA" id="ARBA00001946"/>
    </source>
</evidence>
<dbReference type="InterPro" id="IPR029044">
    <property type="entry name" value="Nucleotide-diphossugar_trans"/>
</dbReference>
<evidence type="ECO:0000259" key="9">
    <source>
        <dbReference type="Pfam" id="PF00483"/>
    </source>
</evidence>
<accession>A0A2M8L4U8</accession>
<dbReference type="GO" id="GO:0008879">
    <property type="term" value="F:glucose-1-phosphate thymidylyltransferase activity"/>
    <property type="evidence" value="ECO:0007669"/>
    <property type="project" value="UniProtKB-EC"/>
</dbReference>
<dbReference type="Pfam" id="PF00483">
    <property type="entry name" value="NTP_transferase"/>
    <property type="match status" value="1"/>
</dbReference>
<dbReference type="AlphaFoldDB" id="A0A2M8L4U8"/>
<comment type="similarity">
    <text evidence="2">Belongs to the glucose-1-phosphate thymidylyltransferase family.</text>
</comment>
<dbReference type="Gene3D" id="3.90.550.10">
    <property type="entry name" value="Spore Coat Polysaccharide Biosynthesis Protein SpsA, Chain A"/>
    <property type="match status" value="1"/>
</dbReference>
<keyword evidence="6" id="KW-0479">Metal-binding</keyword>
<reference evidence="11" key="1">
    <citation type="submission" date="2017-09" db="EMBL/GenBank/DDBJ databases">
        <title>Depth-based differentiation of microbial function through sediment-hosted aquifers and enrichment of novel symbionts in the deep terrestrial subsurface.</title>
        <authorList>
            <person name="Probst A.J."/>
            <person name="Ladd B."/>
            <person name="Jarett J.K."/>
            <person name="Geller-Mcgrath D.E."/>
            <person name="Sieber C.M.K."/>
            <person name="Emerson J.B."/>
            <person name="Anantharaman K."/>
            <person name="Thomas B.C."/>
            <person name="Malmstrom R."/>
            <person name="Stieglmeier M."/>
            <person name="Klingl A."/>
            <person name="Woyke T."/>
            <person name="Ryan C.M."/>
            <person name="Banfield J.F."/>
        </authorList>
    </citation>
    <scope>NUCLEOTIDE SEQUENCE [LARGE SCALE GENOMIC DNA]</scope>
</reference>
<gene>
    <name evidence="10" type="ORF">COU96_03050</name>
</gene>
<comment type="catalytic activity">
    <reaction evidence="8">
        <text>dTTP + alpha-D-glucose 1-phosphate + H(+) = dTDP-alpha-D-glucose + diphosphate</text>
        <dbReference type="Rhea" id="RHEA:15225"/>
        <dbReference type="ChEBI" id="CHEBI:15378"/>
        <dbReference type="ChEBI" id="CHEBI:33019"/>
        <dbReference type="ChEBI" id="CHEBI:37568"/>
        <dbReference type="ChEBI" id="CHEBI:57477"/>
        <dbReference type="ChEBI" id="CHEBI:58601"/>
        <dbReference type="EC" id="2.7.7.24"/>
    </reaction>
</comment>
<evidence type="ECO:0000256" key="8">
    <source>
        <dbReference type="ARBA" id="ARBA00049336"/>
    </source>
</evidence>
<evidence type="ECO:0000256" key="7">
    <source>
        <dbReference type="ARBA" id="ARBA00022842"/>
    </source>
</evidence>
<dbReference type="Proteomes" id="UP000229500">
    <property type="component" value="Unassembled WGS sequence"/>
</dbReference>
<dbReference type="EMBL" id="PFEL01000110">
    <property type="protein sequence ID" value="PJE68741.1"/>
    <property type="molecule type" value="Genomic_DNA"/>
</dbReference>
<evidence type="ECO:0000256" key="6">
    <source>
        <dbReference type="ARBA" id="ARBA00022723"/>
    </source>
</evidence>
<dbReference type="InterPro" id="IPR005907">
    <property type="entry name" value="G1P_thy_trans_s"/>
</dbReference>
<keyword evidence="5" id="KW-0548">Nucleotidyltransferase</keyword>
<evidence type="ECO:0000256" key="5">
    <source>
        <dbReference type="ARBA" id="ARBA00022695"/>
    </source>
</evidence>
<keyword evidence="7" id="KW-0460">Magnesium</keyword>
<evidence type="ECO:0000256" key="3">
    <source>
        <dbReference type="ARBA" id="ARBA00012461"/>
    </source>
</evidence>
<evidence type="ECO:0000313" key="10">
    <source>
        <dbReference type="EMBL" id="PJE68741.1"/>
    </source>
</evidence>
<name>A0A2M8L4U8_9BACT</name>
<evidence type="ECO:0000313" key="11">
    <source>
        <dbReference type="Proteomes" id="UP000229500"/>
    </source>
</evidence>
<dbReference type="GO" id="GO:0046872">
    <property type="term" value="F:metal ion binding"/>
    <property type="evidence" value="ECO:0007669"/>
    <property type="project" value="UniProtKB-KW"/>
</dbReference>
<sequence>MKKIGILPCGGRGSRFKPFFYPKELFPFGYFTYNKDLKPKPIIMYAVESMVKAGVKKIFFVITPDKLEIMDFFRDGSDFGFDAAYFFQKDPGGSGIAFTIPAKFVNSNDLVFFQMPDNINIPINHFVKLLKQLTNHEVALGVFPSFNPNFFGRVEIFKNKGLAKSNQKPPATNTAVCSGIIKGSVFKELFLLARSNFDQIINKNDPQQELRLLVLLSYYEQMAKNKFYYHYFKSGQCLDIGDPKNLKKIICSLKKHQLIQ</sequence>
<evidence type="ECO:0000256" key="4">
    <source>
        <dbReference type="ARBA" id="ARBA00022679"/>
    </source>
</evidence>
<comment type="caution">
    <text evidence="10">The sequence shown here is derived from an EMBL/GenBank/DDBJ whole genome shotgun (WGS) entry which is preliminary data.</text>
</comment>
<dbReference type="InterPro" id="IPR005835">
    <property type="entry name" value="NTP_transferase_dom"/>
</dbReference>